<dbReference type="RefSeq" id="WP_133869867.1">
    <property type="nucleotide sequence ID" value="NZ_SOAU01000001.1"/>
</dbReference>
<evidence type="ECO:0000313" key="3">
    <source>
        <dbReference type="Proteomes" id="UP000294558"/>
    </source>
</evidence>
<dbReference type="SUPFAM" id="SSF103196">
    <property type="entry name" value="Roadblock/LC7 domain"/>
    <property type="match status" value="1"/>
</dbReference>
<comment type="caution">
    <text evidence="2">The sequence shown here is derived from an EMBL/GenBank/DDBJ whole genome shotgun (WGS) entry which is preliminary data.</text>
</comment>
<dbReference type="SMART" id="SM00960">
    <property type="entry name" value="Robl_LC7"/>
    <property type="match status" value="1"/>
</dbReference>
<evidence type="ECO:0000259" key="1">
    <source>
        <dbReference type="SMART" id="SM00960"/>
    </source>
</evidence>
<dbReference type="Proteomes" id="UP000294558">
    <property type="component" value="Unassembled WGS sequence"/>
</dbReference>
<dbReference type="EMBL" id="SOAU01000001">
    <property type="protein sequence ID" value="TDT17583.1"/>
    <property type="molecule type" value="Genomic_DNA"/>
</dbReference>
<dbReference type="Gene3D" id="3.30.450.30">
    <property type="entry name" value="Dynein light chain 2a, cytoplasmic"/>
    <property type="match status" value="1"/>
</dbReference>
<keyword evidence="3" id="KW-1185">Reference proteome</keyword>
<sequence>MSGEQAEIDRIVDEFVGTTAHVRGAVLGSADGHPLAARLDDIDAEPSTVAAMGAAALGLSTQLARVATEATTASTYVRASGVQVWVFDIGNAATLTVFGAEHGDAAAIVQASQRAAGRVITALT</sequence>
<dbReference type="OrthoDB" id="4197286at2"/>
<evidence type="ECO:0000313" key="2">
    <source>
        <dbReference type="EMBL" id="TDT17583.1"/>
    </source>
</evidence>
<protein>
    <submittedName>
        <fullName evidence="2">Putative regulator of Ras-like GTPase activity (Roadblock/LC7/MglB family)</fullName>
    </submittedName>
</protein>
<dbReference type="InterPro" id="IPR004942">
    <property type="entry name" value="Roadblock/LAMTOR2_dom"/>
</dbReference>
<gene>
    <name evidence="2" type="ORF">BDK89_3194</name>
</gene>
<feature type="domain" description="Roadblock/LAMTOR2" evidence="1">
    <location>
        <begin position="9"/>
        <end position="99"/>
    </location>
</feature>
<reference evidence="2 3" key="1">
    <citation type="submission" date="2019-03" db="EMBL/GenBank/DDBJ databases">
        <title>Sequencing the genomes of 1000 actinobacteria strains.</title>
        <authorList>
            <person name="Klenk H.-P."/>
        </authorList>
    </citation>
    <scope>NUCLEOTIDE SEQUENCE [LARGE SCALE GENOMIC DNA]</scope>
    <source>
        <strain evidence="2 3">DSM 18936</strain>
    </source>
</reference>
<dbReference type="Pfam" id="PF03259">
    <property type="entry name" value="Robl_LC7"/>
    <property type="match status" value="1"/>
</dbReference>
<name>A0A4R7I4M7_9ACTN</name>
<dbReference type="AlphaFoldDB" id="A0A4R7I4M7"/>
<proteinExistence type="predicted"/>
<accession>A0A4R7I4M7</accession>
<organism evidence="2 3">
    <name type="scientific">Ilumatobacter fluminis</name>
    <dbReference type="NCBI Taxonomy" id="467091"/>
    <lineage>
        <taxon>Bacteria</taxon>
        <taxon>Bacillati</taxon>
        <taxon>Actinomycetota</taxon>
        <taxon>Acidimicrobiia</taxon>
        <taxon>Acidimicrobiales</taxon>
        <taxon>Ilumatobacteraceae</taxon>
        <taxon>Ilumatobacter</taxon>
    </lineage>
</organism>